<organism evidence="2 3">
    <name type="scientific">Pseudomonas fluorescens</name>
    <dbReference type="NCBI Taxonomy" id="294"/>
    <lineage>
        <taxon>Bacteria</taxon>
        <taxon>Pseudomonadati</taxon>
        <taxon>Pseudomonadota</taxon>
        <taxon>Gammaproteobacteria</taxon>
        <taxon>Pseudomonadales</taxon>
        <taxon>Pseudomonadaceae</taxon>
        <taxon>Pseudomonas</taxon>
    </lineage>
</organism>
<dbReference type="Proteomes" id="UP000255125">
    <property type="component" value="Unassembled WGS sequence"/>
</dbReference>
<evidence type="ECO:0000313" key="3">
    <source>
        <dbReference type="Proteomes" id="UP000255125"/>
    </source>
</evidence>
<gene>
    <name evidence="2" type="ORF">NCTC10392_05437</name>
</gene>
<sequence length="42" mass="4551">MKTPTTLVRSMLLICFFGLMTACGGGEKVETSDKAEHGHSHE</sequence>
<feature type="chain" id="PRO_5044364730" description="Efflux transporter periplasmic adaptor subunit" evidence="1">
    <location>
        <begin position="23"/>
        <end position="42"/>
    </location>
</feature>
<name>A0A0B7DJU3_PSEFL</name>
<evidence type="ECO:0000313" key="2">
    <source>
        <dbReference type="EMBL" id="SUD34124.1"/>
    </source>
</evidence>
<evidence type="ECO:0000256" key="1">
    <source>
        <dbReference type="SAM" id="SignalP"/>
    </source>
</evidence>
<reference evidence="2 3" key="1">
    <citation type="submission" date="2018-06" db="EMBL/GenBank/DDBJ databases">
        <authorList>
            <consortium name="Pathogen Informatics"/>
            <person name="Doyle S."/>
        </authorList>
    </citation>
    <scope>NUCLEOTIDE SEQUENCE [LARGE SCALE GENOMIC DNA]</scope>
    <source>
        <strain evidence="2 3">NCTC10392</strain>
    </source>
</reference>
<dbReference type="RefSeq" id="WP_256244056.1">
    <property type="nucleotide sequence ID" value="NZ_CDMF01000001.1"/>
</dbReference>
<dbReference type="PROSITE" id="PS51257">
    <property type="entry name" value="PROKAR_LIPOPROTEIN"/>
    <property type="match status" value="1"/>
</dbReference>
<dbReference type="AlphaFoldDB" id="A0A0B7DJU3"/>
<evidence type="ECO:0008006" key="4">
    <source>
        <dbReference type="Google" id="ProtNLM"/>
    </source>
</evidence>
<feature type="signal peptide" evidence="1">
    <location>
        <begin position="1"/>
        <end position="22"/>
    </location>
</feature>
<accession>A0A0B7DJU3</accession>
<protein>
    <recommendedName>
        <fullName evidence="4">Efflux transporter periplasmic adaptor subunit</fullName>
    </recommendedName>
</protein>
<proteinExistence type="predicted"/>
<dbReference type="EMBL" id="UGUS01000002">
    <property type="protein sequence ID" value="SUD34124.1"/>
    <property type="molecule type" value="Genomic_DNA"/>
</dbReference>
<keyword evidence="1" id="KW-0732">Signal</keyword>